<evidence type="ECO:0000313" key="3">
    <source>
        <dbReference type="EMBL" id="SET57907.1"/>
    </source>
</evidence>
<organism evidence="3 4">
    <name type="scientific">[Clostridium] aminophilum</name>
    <dbReference type="NCBI Taxonomy" id="1526"/>
    <lineage>
        <taxon>Bacteria</taxon>
        <taxon>Bacillati</taxon>
        <taxon>Bacillota</taxon>
        <taxon>Clostridia</taxon>
        <taxon>Lachnospirales</taxon>
        <taxon>Lachnospiraceae</taxon>
    </lineage>
</organism>
<reference evidence="3 4" key="1">
    <citation type="submission" date="2016-10" db="EMBL/GenBank/DDBJ databases">
        <authorList>
            <person name="de Groot N.N."/>
        </authorList>
    </citation>
    <scope>NUCLEOTIDE SEQUENCE [LARGE SCALE GENOMIC DNA]</scope>
    <source>
        <strain evidence="3 4">KH1P1</strain>
    </source>
</reference>
<dbReference type="OrthoDB" id="9801697at2"/>
<evidence type="ECO:0000256" key="2">
    <source>
        <dbReference type="ARBA" id="ARBA00022737"/>
    </source>
</evidence>
<evidence type="ECO:0000313" key="4">
    <source>
        <dbReference type="Proteomes" id="UP000199820"/>
    </source>
</evidence>
<dbReference type="Gene3D" id="2.160.10.10">
    <property type="entry name" value="Hexapeptide repeat proteins"/>
    <property type="match status" value="1"/>
</dbReference>
<sequence length="206" mass="23379">MSLYIAIKNRLVLTSIRRKWRARNRHNSTHIKKAVNIDLIDVGKYTYGELYVSAYNDNNRISIGNYCSIAPEVAFLLSADHYVDHISSFPFRVKVLGERLEGVSKGDIVIEDDVWIGYRSTILSGVRIGQGAIVAAGAVVTKDVPPYAIVGGVPAKVLRYRFEPQTIEKLKRIDYSKIDRSLVENHIDQLYKCVTSEDDYTWLPMK</sequence>
<proteinExistence type="predicted"/>
<evidence type="ECO:0000256" key="1">
    <source>
        <dbReference type="ARBA" id="ARBA00022679"/>
    </source>
</evidence>
<dbReference type="PANTHER" id="PTHR43300:SF11">
    <property type="entry name" value="ACETYLTRANSFERASE RV3034C-RELATED"/>
    <property type="match status" value="1"/>
</dbReference>
<dbReference type="PROSITE" id="PS00101">
    <property type="entry name" value="HEXAPEP_TRANSFERASES"/>
    <property type="match status" value="1"/>
</dbReference>
<dbReference type="PANTHER" id="PTHR43300">
    <property type="entry name" value="ACETYLTRANSFERASE"/>
    <property type="match status" value="1"/>
</dbReference>
<dbReference type="InterPro" id="IPR050179">
    <property type="entry name" value="Trans_hexapeptide_repeat"/>
</dbReference>
<dbReference type="InterPro" id="IPR011004">
    <property type="entry name" value="Trimer_LpxA-like_sf"/>
</dbReference>
<keyword evidence="1 3" id="KW-0808">Transferase</keyword>
<dbReference type="RefSeq" id="WP_074649651.1">
    <property type="nucleotide sequence ID" value="NZ_FOIL01000026.1"/>
</dbReference>
<keyword evidence="2" id="KW-0677">Repeat</keyword>
<name>A0A1I0FIT1_9FIRM</name>
<gene>
    <name evidence="3" type="ORF">SAMN04487771_10264</name>
</gene>
<accession>A0A1I0FIT1</accession>
<dbReference type="Proteomes" id="UP000199820">
    <property type="component" value="Unassembled WGS sequence"/>
</dbReference>
<dbReference type="Pfam" id="PF00132">
    <property type="entry name" value="Hexapep"/>
    <property type="match status" value="1"/>
</dbReference>
<dbReference type="GO" id="GO:0016740">
    <property type="term" value="F:transferase activity"/>
    <property type="evidence" value="ECO:0007669"/>
    <property type="project" value="UniProtKB-KW"/>
</dbReference>
<dbReference type="AlphaFoldDB" id="A0A1I0FIT1"/>
<dbReference type="InterPro" id="IPR001451">
    <property type="entry name" value="Hexapep"/>
</dbReference>
<keyword evidence="4" id="KW-1185">Reference proteome</keyword>
<dbReference type="SUPFAM" id="SSF51161">
    <property type="entry name" value="Trimeric LpxA-like enzymes"/>
    <property type="match status" value="1"/>
</dbReference>
<dbReference type="EMBL" id="FOIL01000026">
    <property type="protein sequence ID" value="SET57907.1"/>
    <property type="molecule type" value="Genomic_DNA"/>
</dbReference>
<dbReference type="InterPro" id="IPR018357">
    <property type="entry name" value="Hexapep_transf_CS"/>
</dbReference>
<dbReference type="CDD" id="cd03349">
    <property type="entry name" value="LbH_XAT"/>
    <property type="match status" value="1"/>
</dbReference>
<protein>
    <submittedName>
        <fullName evidence="3">Acetyltransferase (Isoleucine patch superfamily)</fullName>
    </submittedName>
</protein>